<reference evidence="1 2" key="1">
    <citation type="submission" date="2017-02" db="EMBL/GenBank/DDBJ databases">
        <authorList>
            <person name="Peterson S.W."/>
        </authorList>
    </citation>
    <scope>NUCLEOTIDE SEQUENCE [LARGE SCALE GENOMIC DNA]</scope>
    <source>
        <strain evidence="1 2">DSM 18108</strain>
    </source>
</reference>
<evidence type="ECO:0000313" key="2">
    <source>
        <dbReference type="Proteomes" id="UP000190166"/>
    </source>
</evidence>
<organism evidence="1 2">
    <name type="scientific">Chitinophaga ginsengisegetis</name>
    <dbReference type="NCBI Taxonomy" id="393003"/>
    <lineage>
        <taxon>Bacteria</taxon>
        <taxon>Pseudomonadati</taxon>
        <taxon>Bacteroidota</taxon>
        <taxon>Chitinophagia</taxon>
        <taxon>Chitinophagales</taxon>
        <taxon>Chitinophagaceae</taxon>
        <taxon>Chitinophaga</taxon>
    </lineage>
</organism>
<proteinExistence type="predicted"/>
<dbReference type="RefSeq" id="WP_079467510.1">
    <property type="nucleotide sequence ID" value="NZ_FUZZ01000001.1"/>
</dbReference>
<sequence>MATGCTARGTHSANNYLAFSFDKDSVEIAHWKDIGDKEKVFVYDETEKPRKYKWLADGDYILMLGFEPINVAIFKNNTVIGFYFRKGRRIPMTLETRKPGKNVQ</sequence>
<protein>
    <submittedName>
        <fullName evidence="1">Uncharacterized protein</fullName>
    </submittedName>
</protein>
<accession>A0A1T5N3X9</accession>
<dbReference type="EMBL" id="FUZZ01000001">
    <property type="protein sequence ID" value="SKC94933.1"/>
    <property type="molecule type" value="Genomic_DNA"/>
</dbReference>
<name>A0A1T5N3X9_9BACT</name>
<dbReference type="Proteomes" id="UP000190166">
    <property type="component" value="Unassembled WGS sequence"/>
</dbReference>
<gene>
    <name evidence="1" type="ORF">SAMN05660461_0153</name>
</gene>
<dbReference type="AlphaFoldDB" id="A0A1T5N3X9"/>
<evidence type="ECO:0000313" key="1">
    <source>
        <dbReference type="EMBL" id="SKC94933.1"/>
    </source>
</evidence>
<keyword evidence="2" id="KW-1185">Reference proteome</keyword>